<feature type="non-terminal residue" evidence="2">
    <location>
        <position position="92"/>
    </location>
</feature>
<reference evidence="2" key="1">
    <citation type="submission" date="2018-05" db="EMBL/GenBank/DDBJ databases">
        <authorList>
            <person name="Lanie J.A."/>
            <person name="Ng W.-L."/>
            <person name="Kazmierczak K.M."/>
            <person name="Andrzejewski T.M."/>
            <person name="Davidsen T.M."/>
            <person name="Wayne K.J."/>
            <person name="Tettelin H."/>
            <person name="Glass J.I."/>
            <person name="Rusch D."/>
            <person name="Podicherti R."/>
            <person name="Tsui H.-C.T."/>
            <person name="Winkler M.E."/>
        </authorList>
    </citation>
    <scope>NUCLEOTIDE SEQUENCE</scope>
</reference>
<evidence type="ECO:0000313" key="2">
    <source>
        <dbReference type="EMBL" id="SVE20641.1"/>
    </source>
</evidence>
<organism evidence="2">
    <name type="scientific">marine metagenome</name>
    <dbReference type="NCBI Taxonomy" id="408172"/>
    <lineage>
        <taxon>unclassified sequences</taxon>
        <taxon>metagenomes</taxon>
        <taxon>ecological metagenomes</taxon>
    </lineage>
</organism>
<keyword evidence="1" id="KW-0521">NADP</keyword>
<protein>
    <submittedName>
        <fullName evidence="2">Uncharacterized protein</fullName>
    </submittedName>
</protein>
<dbReference type="GO" id="GO:0008218">
    <property type="term" value="P:bioluminescence"/>
    <property type="evidence" value="ECO:0007669"/>
    <property type="project" value="InterPro"/>
</dbReference>
<sequence>MVGKQWSDNYQNEIGVNSSHVKNFLSKSYLENKLDIALHGNRHSLDSFVDLGDPKLLFHAQPRGISCHWIAGNVDILGIFSAIQSLITKNVS</sequence>
<dbReference type="EMBL" id="UINC01201344">
    <property type="protein sequence ID" value="SVE20641.1"/>
    <property type="molecule type" value="Genomic_DNA"/>
</dbReference>
<name>A0A383BLC6_9ZZZZ</name>
<proteinExistence type="predicted"/>
<dbReference type="AlphaFoldDB" id="A0A383BLC6"/>
<evidence type="ECO:0000256" key="1">
    <source>
        <dbReference type="ARBA" id="ARBA00022857"/>
    </source>
</evidence>
<dbReference type="GO" id="GO:0003995">
    <property type="term" value="F:acyl-CoA dehydrogenase activity"/>
    <property type="evidence" value="ECO:0007669"/>
    <property type="project" value="InterPro"/>
</dbReference>
<gene>
    <name evidence="2" type="ORF">METZ01_LOCUS473495</name>
</gene>
<dbReference type="Pfam" id="PF05893">
    <property type="entry name" value="LuxC"/>
    <property type="match status" value="1"/>
</dbReference>
<dbReference type="InterPro" id="IPR008670">
    <property type="entry name" value="CoA_reduct_LuxC"/>
</dbReference>
<accession>A0A383BLC6</accession>